<organism evidence="2 3">
    <name type="scientific">Austropuccinia psidii MF-1</name>
    <dbReference type="NCBI Taxonomy" id="1389203"/>
    <lineage>
        <taxon>Eukaryota</taxon>
        <taxon>Fungi</taxon>
        <taxon>Dikarya</taxon>
        <taxon>Basidiomycota</taxon>
        <taxon>Pucciniomycotina</taxon>
        <taxon>Pucciniomycetes</taxon>
        <taxon>Pucciniales</taxon>
        <taxon>Sphaerophragmiaceae</taxon>
        <taxon>Austropuccinia</taxon>
    </lineage>
</organism>
<gene>
    <name evidence="2" type="ORF">O181_004949</name>
</gene>
<name>A0A9Q3GFE3_9BASI</name>
<sequence length="209" mass="23571">MEGYGSSSSSQPTARRPFAMKNGQQEVQPSIPLGKTWGKLPEDMSQSDRPQRPYGESSHYPSYRRTTDPDREYSDSSRLTRGRPNQPSSGLTPFRNQQISGQESEFLTIPGGFQKKKGIQRQKQDLFQPKAERVTPNVPEAVGLGERSTQDPEIVVHTSRISSPINRNITPTHIEHNVDTPESNLNNDALWLQMSQFAEQTQKKLAELH</sequence>
<reference evidence="2" key="1">
    <citation type="submission" date="2021-03" db="EMBL/GenBank/DDBJ databases">
        <title>Draft genome sequence of rust myrtle Austropuccinia psidii MF-1, a brazilian biotype.</title>
        <authorList>
            <person name="Quecine M.C."/>
            <person name="Pachon D.M.R."/>
            <person name="Bonatelli M.L."/>
            <person name="Correr F.H."/>
            <person name="Franceschini L.M."/>
            <person name="Leite T.F."/>
            <person name="Margarido G.R.A."/>
            <person name="Almeida C.A."/>
            <person name="Ferrarezi J.A."/>
            <person name="Labate C.A."/>
        </authorList>
    </citation>
    <scope>NUCLEOTIDE SEQUENCE</scope>
    <source>
        <strain evidence="2">MF-1</strain>
    </source>
</reference>
<feature type="compositionally biased region" description="Basic and acidic residues" evidence="1">
    <location>
        <begin position="65"/>
        <end position="75"/>
    </location>
</feature>
<feature type="compositionally biased region" description="Polar residues" evidence="1">
    <location>
        <begin position="1"/>
        <end position="13"/>
    </location>
</feature>
<dbReference type="Proteomes" id="UP000765509">
    <property type="component" value="Unassembled WGS sequence"/>
</dbReference>
<protein>
    <submittedName>
        <fullName evidence="2">Uncharacterized protein</fullName>
    </submittedName>
</protein>
<feature type="region of interest" description="Disordered" evidence="1">
    <location>
        <begin position="1"/>
        <end position="95"/>
    </location>
</feature>
<feature type="compositionally biased region" description="Polar residues" evidence="1">
    <location>
        <begin position="76"/>
        <end position="95"/>
    </location>
</feature>
<dbReference type="AlphaFoldDB" id="A0A9Q3GFE3"/>
<comment type="caution">
    <text evidence="2">The sequence shown here is derived from an EMBL/GenBank/DDBJ whole genome shotgun (WGS) entry which is preliminary data.</text>
</comment>
<evidence type="ECO:0000313" key="2">
    <source>
        <dbReference type="EMBL" id="MBW0465234.1"/>
    </source>
</evidence>
<dbReference type="EMBL" id="AVOT02000984">
    <property type="protein sequence ID" value="MBW0465234.1"/>
    <property type="molecule type" value="Genomic_DNA"/>
</dbReference>
<evidence type="ECO:0000313" key="3">
    <source>
        <dbReference type="Proteomes" id="UP000765509"/>
    </source>
</evidence>
<keyword evidence="3" id="KW-1185">Reference proteome</keyword>
<evidence type="ECO:0000256" key="1">
    <source>
        <dbReference type="SAM" id="MobiDB-lite"/>
    </source>
</evidence>
<proteinExistence type="predicted"/>
<accession>A0A9Q3GFE3</accession>